<dbReference type="Gramene" id="KVI06431">
    <property type="protein sequence ID" value="KVI06431"/>
    <property type="gene ID" value="Ccrd_015244"/>
</dbReference>
<feature type="compositionally biased region" description="Polar residues" evidence="1">
    <location>
        <begin position="201"/>
        <end position="214"/>
    </location>
</feature>
<protein>
    <submittedName>
        <fullName evidence="2">Uncharacterized protein</fullName>
    </submittedName>
</protein>
<evidence type="ECO:0000256" key="1">
    <source>
        <dbReference type="SAM" id="MobiDB-lite"/>
    </source>
</evidence>
<accession>A0A103YC86</accession>
<evidence type="ECO:0000313" key="2">
    <source>
        <dbReference type="EMBL" id="KVI06431.1"/>
    </source>
</evidence>
<organism evidence="2 3">
    <name type="scientific">Cynara cardunculus var. scolymus</name>
    <name type="common">Globe artichoke</name>
    <name type="synonym">Cynara scolymus</name>
    <dbReference type="NCBI Taxonomy" id="59895"/>
    <lineage>
        <taxon>Eukaryota</taxon>
        <taxon>Viridiplantae</taxon>
        <taxon>Streptophyta</taxon>
        <taxon>Embryophyta</taxon>
        <taxon>Tracheophyta</taxon>
        <taxon>Spermatophyta</taxon>
        <taxon>Magnoliopsida</taxon>
        <taxon>eudicotyledons</taxon>
        <taxon>Gunneridae</taxon>
        <taxon>Pentapetalae</taxon>
        <taxon>asterids</taxon>
        <taxon>campanulids</taxon>
        <taxon>Asterales</taxon>
        <taxon>Asteraceae</taxon>
        <taxon>Carduoideae</taxon>
        <taxon>Cardueae</taxon>
        <taxon>Carduinae</taxon>
        <taxon>Cynara</taxon>
    </lineage>
</organism>
<feature type="region of interest" description="Disordered" evidence="1">
    <location>
        <begin position="179"/>
        <end position="230"/>
    </location>
</feature>
<sequence length="230" mass="25013">MRWWVLFLPATCSDRHVPHGASCSPVPLAALAKMARLVDVGIVVVTKLGVHAVTTRARENLIGFFQSLRLRICCISFRSGGGLWFFRLTLFIKGRSFGIVVQLQLIIRILTHTCGVNDVCGCVYIDEHALSLVPPWEGGRLVILAVSGNPIFFPNKMIPGSFMAMAVAVVKKSIKQSSEAVKQSSETETHLGRKRWRRETTTVTKSDGDGTTTVGESDRDGDGGGNGDGE</sequence>
<dbReference type="Proteomes" id="UP000243975">
    <property type="component" value="Unassembled WGS sequence"/>
</dbReference>
<reference evidence="2 3" key="1">
    <citation type="journal article" date="2016" name="Sci. Rep.">
        <title>The genome sequence of the outbreeding globe artichoke constructed de novo incorporating a phase-aware low-pass sequencing strategy of F1 progeny.</title>
        <authorList>
            <person name="Scaglione D."/>
            <person name="Reyes-Chin-Wo S."/>
            <person name="Acquadro A."/>
            <person name="Froenicke L."/>
            <person name="Portis E."/>
            <person name="Beitel C."/>
            <person name="Tirone M."/>
            <person name="Mauro R."/>
            <person name="Lo Monaco A."/>
            <person name="Mauromicale G."/>
            <person name="Faccioli P."/>
            <person name="Cattivelli L."/>
            <person name="Rieseberg L."/>
            <person name="Michelmore R."/>
            <person name="Lanteri S."/>
        </authorList>
    </citation>
    <scope>NUCLEOTIDE SEQUENCE [LARGE SCALE GENOMIC DNA]</scope>
    <source>
        <strain evidence="2">2C</strain>
    </source>
</reference>
<dbReference type="EMBL" id="LEKV01001830">
    <property type="protein sequence ID" value="KVI06431.1"/>
    <property type="molecule type" value="Genomic_DNA"/>
</dbReference>
<proteinExistence type="predicted"/>
<keyword evidence="3" id="KW-1185">Reference proteome</keyword>
<gene>
    <name evidence="2" type="ORF">Ccrd_015244</name>
</gene>
<evidence type="ECO:0000313" key="3">
    <source>
        <dbReference type="Proteomes" id="UP000243975"/>
    </source>
</evidence>
<name>A0A103YC86_CYNCS</name>
<dbReference type="AlphaFoldDB" id="A0A103YC86"/>
<comment type="caution">
    <text evidence="2">The sequence shown here is derived from an EMBL/GenBank/DDBJ whole genome shotgun (WGS) entry which is preliminary data.</text>
</comment>